<evidence type="ECO:0000256" key="12">
    <source>
        <dbReference type="ARBA" id="ARBA00023193"/>
    </source>
</evidence>
<dbReference type="InterPro" id="IPR000719">
    <property type="entry name" value="Prot_kinase_dom"/>
</dbReference>
<evidence type="ECO:0000313" key="21">
    <source>
        <dbReference type="EMBL" id="KAK2197734.1"/>
    </source>
</evidence>
<dbReference type="SUPFAM" id="SSF56112">
    <property type="entry name" value="Protein kinase-like (PK-like)"/>
    <property type="match status" value="1"/>
</dbReference>
<evidence type="ECO:0000256" key="18">
    <source>
        <dbReference type="PROSITE-ProRule" id="PRU10141"/>
    </source>
</evidence>
<evidence type="ECO:0000313" key="22">
    <source>
        <dbReference type="Proteomes" id="UP001214638"/>
    </source>
</evidence>
<evidence type="ECO:0000256" key="11">
    <source>
        <dbReference type="ARBA" id="ARBA00023180"/>
    </source>
</evidence>
<dbReference type="EC" id="2.7.11.1" evidence="2"/>
<comment type="caution">
    <text evidence="21">The sequence shown here is derived from an EMBL/GenBank/DDBJ whole genome shotgun (WGS) entry which is preliminary data.</text>
</comment>
<dbReference type="InterPro" id="IPR017441">
    <property type="entry name" value="Protein_kinase_ATP_BS"/>
</dbReference>
<keyword evidence="11" id="KW-0325">Glycoprotein</keyword>
<keyword evidence="13" id="KW-0834">Unfolded protein response</keyword>
<dbReference type="InterPro" id="IPR011047">
    <property type="entry name" value="Quinoprotein_ADH-like_sf"/>
</dbReference>
<comment type="catalytic activity">
    <reaction evidence="17">
        <text>L-seryl-[protein] + ATP = O-phospho-L-seryl-[protein] + ADP + H(+)</text>
        <dbReference type="Rhea" id="RHEA:17989"/>
        <dbReference type="Rhea" id="RHEA-COMP:9863"/>
        <dbReference type="Rhea" id="RHEA-COMP:11604"/>
        <dbReference type="ChEBI" id="CHEBI:15378"/>
        <dbReference type="ChEBI" id="CHEBI:29999"/>
        <dbReference type="ChEBI" id="CHEBI:30616"/>
        <dbReference type="ChEBI" id="CHEBI:83421"/>
        <dbReference type="ChEBI" id="CHEBI:456216"/>
        <dbReference type="EC" id="2.7.11.1"/>
    </reaction>
    <physiologicalReaction direction="left-to-right" evidence="17">
        <dbReference type="Rhea" id="RHEA:17990"/>
    </physiologicalReaction>
</comment>
<protein>
    <recommendedName>
        <fullName evidence="2">non-specific serine/threonine protein kinase</fullName>
        <ecNumber evidence="2">2.7.11.1</ecNumber>
    </recommendedName>
    <alternativeName>
        <fullName evidence="15">PRKR-like endoplasmic reticulum kinase</fullName>
    </alternativeName>
</protein>
<keyword evidence="9" id="KW-0810">Translation regulation</keyword>
<dbReference type="SUPFAM" id="SSF50998">
    <property type="entry name" value="Quinoprotein alcohol dehydrogenase-like"/>
    <property type="match status" value="1"/>
</dbReference>
<dbReference type="Pfam" id="PF00069">
    <property type="entry name" value="Pkinase"/>
    <property type="match status" value="1"/>
</dbReference>
<keyword evidence="19" id="KW-0812">Transmembrane</keyword>
<dbReference type="EMBL" id="JALLKP010000001">
    <property type="protein sequence ID" value="KAK2197734.1"/>
    <property type="molecule type" value="Genomic_DNA"/>
</dbReference>
<organism evidence="21 22">
    <name type="scientific">Babesia duncani</name>
    <dbReference type="NCBI Taxonomy" id="323732"/>
    <lineage>
        <taxon>Eukaryota</taxon>
        <taxon>Sar</taxon>
        <taxon>Alveolata</taxon>
        <taxon>Apicomplexa</taxon>
        <taxon>Aconoidasida</taxon>
        <taxon>Piroplasmida</taxon>
        <taxon>Babesiidae</taxon>
        <taxon>Babesia</taxon>
    </lineage>
</organism>
<dbReference type="InterPro" id="IPR008271">
    <property type="entry name" value="Ser/Thr_kinase_AS"/>
</dbReference>
<dbReference type="KEGG" id="bdw:94335035"/>
<evidence type="ECO:0000256" key="10">
    <source>
        <dbReference type="ARBA" id="ARBA00023016"/>
    </source>
</evidence>
<feature type="transmembrane region" description="Helical" evidence="19">
    <location>
        <begin position="455"/>
        <end position="474"/>
    </location>
</feature>
<feature type="binding site" evidence="18">
    <location>
        <position position="583"/>
    </location>
    <ligand>
        <name>ATP</name>
        <dbReference type="ChEBI" id="CHEBI:30616"/>
    </ligand>
</feature>
<keyword evidence="7" id="KW-0256">Endoplasmic reticulum</keyword>
<comment type="subcellular location">
    <subcellularLocation>
        <location evidence="1">Endoplasmic reticulum membrane</location>
        <topology evidence="1">Single-pass membrane protein</topology>
    </subcellularLocation>
</comment>
<dbReference type="GO" id="GO:0004694">
    <property type="term" value="F:eukaryotic translation initiation factor 2alpha kinase activity"/>
    <property type="evidence" value="ECO:0007669"/>
    <property type="project" value="TreeGrafter"/>
</dbReference>
<keyword evidence="10" id="KW-0346">Stress response</keyword>
<comment type="similarity">
    <text evidence="14">Belongs to the protein kinase superfamily. Ser/Thr protein kinase family. GCN2 subfamily.</text>
</comment>
<evidence type="ECO:0000256" key="5">
    <source>
        <dbReference type="ARBA" id="ARBA00022741"/>
    </source>
</evidence>
<dbReference type="Gene3D" id="3.30.200.20">
    <property type="entry name" value="Phosphorylase Kinase, domain 1"/>
    <property type="match status" value="1"/>
</dbReference>
<dbReference type="RefSeq" id="XP_067804576.1">
    <property type="nucleotide sequence ID" value="XM_067945785.1"/>
</dbReference>
<evidence type="ECO:0000256" key="2">
    <source>
        <dbReference type="ARBA" id="ARBA00012513"/>
    </source>
</evidence>
<evidence type="ECO:0000256" key="15">
    <source>
        <dbReference type="ARBA" id="ARBA00041500"/>
    </source>
</evidence>
<dbReference type="InterPro" id="IPR011009">
    <property type="entry name" value="Kinase-like_dom_sf"/>
</dbReference>
<accession>A0AAD9PMY9</accession>
<proteinExistence type="inferred from homology"/>
<dbReference type="Proteomes" id="UP001214638">
    <property type="component" value="Unassembled WGS sequence"/>
</dbReference>
<dbReference type="GeneID" id="94335035"/>
<comment type="catalytic activity">
    <reaction evidence="16">
        <text>L-threonyl-[protein] + ATP = O-phospho-L-threonyl-[protein] + ADP + H(+)</text>
        <dbReference type="Rhea" id="RHEA:46608"/>
        <dbReference type="Rhea" id="RHEA-COMP:11060"/>
        <dbReference type="Rhea" id="RHEA-COMP:11605"/>
        <dbReference type="ChEBI" id="CHEBI:15378"/>
        <dbReference type="ChEBI" id="CHEBI:30013"/>
        <dbReference type="ChEBI" id="CHEBI:30616"/>
        <dbReference type="ChEBI" id="CHEBI:61977"/>
        <dbReference type="ChEBI" id="CHEBI:456216"/>
        <dbReference type="EC" id="2.7.11.1"/>
    </reaction>
    <physiologicalReaction direction="left-to-right" evidence="16">
        <dbReference type="Rhea" id="RHEA:46609"/>
    </physiologicalReaction>
</comment>
<feature type="domain" description="Protein kinase" evidence="20">
    <location>
        <begin position="552"/>
        <end position="956"/>
    </location>
</feature>
<evidence type="ECO:0000256" key="1">
    <source>
        <dbReference type="ARBA" id="ARBA00004389"/>
    </source>
</evidence>
<keyword evidence="19" id="KW-0472">Membrane</keyword>
<dbReference type="PROSITE" id="PS00108">
    <property type="entry name" value="PROTEIN_KINASE_ST"/>
    <property type="match status" value="1"/>
</dbReference>
<dbReference type="SMART" id="SM00220">
    <property type="entry name" value="S_TKc"/>
    <property type="match status" value="1"/>
</dbReference>
<feature type="transmembrane region" description="Helical" evidence="19">
    <location>
        <begin position="35"/>
        <end position="62"/>
    </location>
</feature>
<gene>
    <name evidence="21" type="ORF">BdWA1_000737</name>
</gene>
<dbReference type="GO" id="GO:0005634">
    <property type="term" value="C:nucleus"/>
    <property type="evidence" value="ECO:0007669"/>
    <property type="project" value="TreeGrafter"/>
</dbReference>
<evidence type="ECO:0000256" key="4">
    <source>
        <dbReference type="ARBA" id="ARBA00022679"/>
    </source>
</evidence>
<reference evidence="21" key="1">
    <citation type="journal article" date="2023" name="Nat. Microbiol.">
        <title>Babesia duncani multi-omics identifies virulence factors and drug targets.</title>
        <authorList>
            <person name="Singh P."/>
            <person name="Lonardi S."/>
            <person name="Liang Q."/>
            <person name="Vydyam P."/>
            <person name="Khabirova E."/>
            <person name="Fang T."/>
            <person name="Gihaz S."/>
            <person name="Thekkiniath J."/>
            <person name="Munshi M."/>
            <person name="Abel S."/>
            <person name="Ciampossin L."/>
            <person name="Batugedara G."/>
            <person name="Gupta M."/>
            <person name="Lu X.M."/>
            <person name="Lenz T."/>
            <person name="Chakravarty S."/>
            <person name="Cornillot E."/>
            <person name="Hu Y."/>
            <person name="Ma W."/>
            <person name="Gonzalez L.M."/>
            <person name="Sanchez S."/>
            <person name="Estrada K."/>
            <person name="Sanchez-Flores A."/>
            <person name="Montero E."/>
            <person name="Harb O.S."/>
            <person name="Le Roch K.G."/>
            <person name="Mamoun C.B."/>
        </authorList>
    </citation>
    <scope>NUCLEOTIDE SEQUENCE</scope>
    <source>
        <strain evidence="21">WA1</strain>
    </source>
</reference>
<evidence type="ECO:0000256" key="9">
    <source>
        <dbReference type="ARBA" id="ARBA00022845"/>
    </source>
</evidence>
<keyword evidence="19" id="KW-1133">Transmembrane helix</keyword>
<dbReference type="PROSITE" id="PS50011">
    <property type="entry name" value="PROTEIN_KINASE_DOM"/>
    <property type="match status" value="1"/>
</dbReference>
<evidence type="ECO:0000256" key="6">
    <source>
        <dbReference type="ARBA" id="ARBA00022777"/>
    </source>
</evidence>
<keyword evidence="4" id="KW-0808">Transferase</keyword>
<dbReference type="InterPro" id="IPR050339">
    <property type="entry name" value="CC_SR_Kinase"/>
</dbReference>
<dbReference type="PANTHER" id="PTHR11042">
    <property type="entry name" value="EUKARYOTIC TRANSLATION INITIATION FACTOR 2-ALPHA KINASE EIF2-ALPHA KINASE -RELATED"/>
    <property type="match status" value="1"/>
</dbReference>
<evidence type="ECO:0000256" key="19">
    <source>
        <dbReference type="SAM" id="Phobius"/>
    </source>
</evidence>
<dbReference type="GO" id="GO:0005524">
    <property type="term" value="F:ATP binding"/>
    <property type="evidence" value="ECO:0007669"/>
    <property type="project" value="UniProtKB-UniRule"/>
</dbReference>
<keyword evidence="5 18" id="KW-0547">Nucleotide-binding</keyword>
<evidence type="ECO:0000256" key="3">
    <source>
        <dbReference type="ARBA" id="ARBA00022527"/>
    </source>
</evidence>
<dbReference type="GO" id="GO:0006986">
    <property type="term" value="P:response to unfolded protein"/>
    <property type="evidence" value="ECO:0007669"/>
    <property type="project" value="UniProtKB-KW"/>
</dbReference>
<evidence type="ECO:0000256" key="14">
    <source>
        <dbReference type="ARBA" id="ARBA00037982"/>
    </source>
</evidence>
<dbReference type="GO" id="GO:0017148">
    <property type="term" value="P:negative regulation of translation"/>
    <property type="evidence" value="ECO:0007669"/>
    <property type="project" value="UniProtKB-KW"/>
</dbReference>
<dbReference type="PROSITE" id="PS00107">
    <property type="entry name" value="PROTEIN_KINASE_ATP"/>
    <property type="match status" value="1"/>
</dbReference>
<evidence type="ECO:0000256" key="16">
    <source>
        <dbReference type="ARBA" id="ARBA00048659"/>
    </source>
</evidence>
<keyword evidence="22" id="KW-1185">Reference proteome</keyword>
<evidence type="ECO:0000256" key="8">
    <source>
        <dbReference type="ARBA" id="ARBA00022840"/>
    </source>
</evidence>
<keyword evidence="12" id="KW-0652">Protein synthesis inhibitor</keyword>
<sequence>MILHWFLIRKNNNTPFKQVKLYDEGYVISRIVRGLLVNCFSFIKTAVNCSFCWLLLCLVLIACVNAQVVDTTSTNVGAVYSKGDKEVNMSLVRHYQDLSSVIGNDTALLVLDTEGLAYRIEFNGSIYWVTRLTEDILTVKKPSAERENTCAIDDLDTAKILSASTGEFKYYNNKLLFQRHLVPSYDGYVYYVDETHNSTLLQVHTRDIVNFTPFRTPLLEGVYLEGSRNSSVLALDYETGDYLMRHSKRKVPPQRNLSFFNFFFPKQGVPKRQLHVGYTDWTVRAFDEKCHTELWSFTWREIGSVNNETGDTKLLEKVRNMIRSNGNKLSIRVPNGETYYENELQFPFPIAAVFAVMVDTDGDLMNMQLITRVSIPPPNSFLQMSFTKPLATLELSSSMYHSQKALSVRNGIINLTSGTDVMDREGIMDSVILPLKRVDDWYNLPQRDTSLWERWWISILWVFALALVPFIWLMKRMRRGPYSLVDWTIFEEEDEDLVSTPSAQQTPKDFRDSPKYQKMIEDIDGEPWHESVIPKSSKLSKFLENGKFYKYYKSMQLLGRGGFGAVYRVQHTLEPGDPEYAVKLVLLRAKDGEDLTKRRYFREITANVQVFSRSIVRYFTWWFEEPHFLPLGPLTAEVQAAAAANILELKRRGCAISDANKILMGFLSGDGTCSQKNTLDLDGIDDRYPSFSKIAPNSKPESTFGSRVKPQWTESEQLSIHDNSNTVQKWHQDQKHGPKTYPLVLIMTMEMVHGVTLRQWLNNPKRSIEPLEFLKHPNPIEFIFFRHLMEGIELIHHENFIHRDLKPENIFVDEKSPSLKIGDFGLVGFIEHPDELGEESAQSAKGHLFTDSVQDGRKFIGTPGYAAPESGVSCTPKVDIYSCALILLELLCPRFETVMERLSVLEKFRRTRAIPEYLASEPRLEFWCTLMRRMIDKNPNNRPTSPEIIAMLKQHG</sequence>
<dbReference type="PANTHER" id="PTHR11042:SF160">
    <property type="entry name" value="EUKARYOTIC TRANSLATION INITIATION FACTOR 2-ALPHA KINASE 1"/>
    <property type="match status" value="1"/>
</dbReference>
<evidence type="ECO:0000259" key="20">
    <source>
        <dbReference type="PROSITE" id="PS50011"/>
    </source>
</evidence>
<keyword evidence="3" id="KW-0723">Serine/threonine-protein kinase</keyword>
<keyword evidence="6 21" id="KW-0418">Kinase</keyword>
<dbReference type="GO" id="GO:0005789">
    <property type="term" value="C:endoplasmic reticulum membrane"/>
    <property type="evidence" value="ECO:0007669"/>
    <property type="project" value="UniProtKB-SubCell"/>
</dbReference>
<keyword evidence="8 18" id="KW-0067">ATP-binding</keyword>
<evidence type="ECO:0000256" key="13">
    <source>
        <dbReference type="ARBA" id="ARBA00023230"/>
    </source>
</evidence>
<dbReference type="AlphaFoldDB" id="A0AAD9PMY9"/>
<name>A0AAD9PMY9_9APIC</name>
<evidence type="ECO:0000256" key="7">
    <source>
        <dbReference type="ARBA" id="ARBA00022824"/>
    </source>
</evidence>
<dbReference type="Gene3D" id="1.10.510.10">
    <property type="entry name" value="Transferase(Phosphotransferase) domain 1"/>
    <property type="match status" value="1"/>
</dbReference>
<evidence type="ECO:0000256" key="17">
    <source>
        <dbReference type="ARBA" id="ARBA00048977"/>
    </source>
</evidence>